<sequence>MDDAFDRWSGAGLSRRAWLALAGAATLPGPARAQAPDGLALPRDLGSHDDFQTEWWYVTGHARSAGRDFGFQVTFFRRRVAETAGLSSRFAARQLLFAHGALSDLRGRRLWHDQRIARWSGRPMDAPGSADTADASAADTAVRIGDWSLVREPGAAGGARYRARVRNADFALDLDLRETQPLLLQGDSVLQGDSAVSRKGPEAAQVSYYYTVPQLAVTGSVQLGRERFALETPTARSGAAWLDHEWSESPMHPDVVGWDWLGINLIDGSALTAFRLRRADGSALWAGGSFRVAGGTVQRFANDAVRFAAGRTWRSPQTGARYPMVWDIATPAGAFTLHTLMDEQELDSRGSTGAVYWEGLSELRDAAGTPRGRGYLEMTGYVAPLRL</sequence>
<dbReference type="InterPro" id="IPR010791">
    <property type="entry name" value="AttH_dom"/>
</dbReference>
<dbReference type="InterPro" id="IPR006311">
    <property type="entry name" value="TAT_signal"/>
</dbReference>
<reference evidence="2 3" key="1">
    <citation type="submission" date="2018-06" db="EMBL/GenBank/DDBJ databases">
        <title>Genomic Encyclopedia of Type Strains, Phase III (KMG-III): the genomes of soil and plant-associated and newly described type strains.</title>
        <authorList>
            <person name="Whitman W."/>
        </authorList>
    </citation>
    <scope>NUCLEOTIDE SEQUENCE [LARGE SCALE GENOMIC DNA]</scope>
    <source>
        <strain evidence="2 3">CECT 7646</strain>
    </source>
</reference>
<dbReference type="Proteomes" id="UP000247540">
    <property type="component" value="Unassembled WGS sequence"/>
</dbReference>
<keyword evidence="2" id="KW-0378">Hydrolase</keyword>
<dbReference type="Pfam" id="PF07143">
    <property type="entry name" value="CrtC"/>
    <property type="match status" value="1"/>
</dbReference>
<dbReference type="RefSeq" id="WP_110466008.1">
    <property type="nucleotide sequence ID" value="NZ_JAMOFZ010000015.1"/>
</dbReference>
<dbReference type="OrthoDB" id="9770826at2"/>
<dbReference type="PANTHER" id="PTHR38591">
    <property type="entry name" value="HYDROLASE"/>
    <property type="match status" value="1"/>
</dbReference>
<proteinExistence type="predicted"/>
<evidence type="ECO:0000259" key="1">
    <source>
        <dbReference type="Pfam" id="PF07143"/>
    </source>
</evidence>
<dbReference type="Gene3D" id="2.40.370.10">
    <property type="entry name" value="AttH-like domain"/>
    <property type="match status" value="2"/>
</dbReference>
<comment type="caution">
    <text evidence="2">The sequence shown here is derived from an EMBL/GenBank/DDBJ whole genome shotgun (WGS) entry which is preliminary data.</text>
</comment>
<accession>A0A318SKZ1</accession>
<dbReference type="PANTHER" id="PTHR38591:SF1">
    <property type="entry name" value="BLL1000 PROTEIN"/>
    <property type="match status" value="1"/>
</dbReference>
<dbReference type="InterPro" id="IPR023374">
    <property type="entry name" value="AttH-like_dom_sf"/>
</dbReference>
<dbReference type="GO" id="GO:0016787">
    <property type="term" value="F:hydrolase activity"/>
    <property type="evidence" value="ECO:0007669"/>
    <property type="project" value="UniProtKB-KW"/>
</dbReference>
<name>A0A318SKZ1_9BURK</name>
<dbReference type="AlphaFoldDB" id="A0A318SKZ1"/>
<dbReference type="PROSITE" id="PS51318">
    <property type="entry name" value="TAT"/>
    <property type="match status" value="1"/>
</dbReference>
<keyword evidence="3" id="KW-1185">Reference proteome</keyword>
<dbReference type="SUPFAM" id="SSF159245">
    <property type="entry name" value="AttH-like"/>
    <property type="match status" value="1"/>
</dbReference>
<organism evidence="2 3">
    <name type="scientific">Xylophilus ampelinus</name>
    <dbReference type="NCBI Taxonomy" id="54067"/>
    <lineage>
        <taxon>Bacteria</taxon>
        <taxon>Pseudomonadati</taxon>
        <taxon>Pseudomonadota</taxon>
        <taxon>Betaproteobacteria</taxon>
        <taxon>Burkholderiales</taxon>
        <taxon>Xylophilus</taxon>
    </lineage>
</organism>
<dbReference type="Pfam" id="PF17186">
    <property type="entry name" value="Lipocalin_9"/>
    <property type="match status" value="1"/>
</dbReference>
<evidence type="ECO:0000313" key="2">
    <source>
        <dbReference type="EMBL" id="PYE76182.1"/>
    </source>
</evidence>
<gene>
    <name evidence="2" type="ORF">DFQ15_11549</name>
</gene>
<evidence type="ECO:0000313" key="3">
    <source>
        <dbReference type="Proteomes" id="UP000247540"/>
    </source>
</evidence>
<feature type="domain" description="AttH" evidence="1">
    <location>
        <begin position="53"/>
        <end position="248"/>
    </location>
</feature>
<protein>
    <submittedName>
        <fullName evidence="2">Putative secreted hydrolase</fullName>
    </submittedName>
</protein>
<dbReference type="EMBL" id="QJTC01000015">
    <property type="protein sequence ID" value="PYE76182.1"/>
    <property type="molecule type" value="Genomic_DNA"/>
</dbReference>